<proteinExistence type="predicted"/>
<dbReference type="AlphaFoldDB" id="A0AAW4NIP3"/>
<feature type="signal peptide" evidence="1">
    <location>
        <begin position="1"/>
        <end position="24"/>
    </location>
</feature>
<evidence type="ECO:0000313" key="2">
    <source>
        <dbReference type="EMBL" id="MBW4864906.1"/>
    </source>
</evidence>
<name>A0AAW4NIP3_9BACT</name>
<evidence type="ECO:0000313" key="3">
    <source>
        <dbReference type="Proteomes" id="UP001196873"/>
    </source>
</evidence>
<protein>
    <submittedName>
        <fullName evidence="2">Uncharacterized protein</fullName>
    </submittedName>
</protein>
<dbReference type="EMBL" id="JAHXRF010000003">
    <property type="protein sequence ID" value="MBW4864906.1"/>
    <property type="molecule type" value="Genomic_DNA"/>
</dbReference>
<evidence type="ECO:0000256" key="1">
    <source>
        <dbReference type="SAM" id="SignalP"/>
    </source>
</evidence>
<dbReference type="RefSeq" id="WP_219425109.1">
    <property type="nucleotide sequence ID" value="NZ_JABZUZ010000091.1"/>
</dbReference>
<accession>A0AAW4NIP3</accession>
<keyword evidence="1" id="KW-0732">Signal</keyword>
<feature type="chain" id="PRO_5043711351" evidence="1">
    <location>
        <begin position="25"/>
        <end position="149"/>
    </location>
</feature>
<comment type="caution">
    <text evidence="2">The sequence shown here is derived from an EMBL/GenBank/DDBJ whole genome shotgun (WGS) entry which is preliminary data.</text>
</comment>
<organism evidence="2 3">
    <name type="scientific">Segatella salivae</name>
    <dbReference type="NCBI Taxonomy" id="228604"/>
    <lineage>
        <taxon>Bacteria</taxon>
        <taxon>Pseudomonadati</taxon>
        <taxon>Bacteroidota</taxon>
        <taxon>Bacteroidia</taxon>
        <taxon>Bacteroidales</taxon>
        <taxon>Prevotellaceae</taxon>
        <taxon>Segatella</taxon>
    </lineage>
</organism>
<gene>
    <name evidence="2" type="ORF">KZY68_02490</name>
</gene>
<sequence>MKQKFFSILIIFTCLFGFIASANAENYVGTLSNVTMNGKHFNDVANTVFSLTDNGDGTYLLQGEIQKIGKMPGTISINVPVYIINGTISPTAKNREAGILKTAFMKQKIKLRNISGSLQGGLLHFVIETYAGWDIFPMFPASVTFDGTK</sequence>
<dbReference type="Proteomes" id="UP001196873">
    <property type="component" value="Unassembled WGS sequence"/>
</dbReference>
<reference evidence="2" key="1">
    <citation type="submission" date="2021-07" db="EMBL/GenBank/DDBJ databases">
        <title>Genomic diversity and antimicrobial resistance of Prevotella spp. isolated from chronic lung disease airways.</title>
        <authorList>
            <person name="Webb K.A."/>
            <person name="Olagoke O.S."/>
            <person name="Baird T."/>
            <person name="Neill J."/>
            <person name="Pham A."/>
            <person name="Wells T.J."/>
            <person name="Ramsay K.A."/>
            <person name="Bell S.C."/>
            <person name="Sarovich D.S."/>
            <person name="Price E.P."/>
        </authorList>
    </citation>
    <scope>NUCLEOTIDE SEQUENCE</scope>
    <source>
        <strain evidence="2">SCHI0047.S.3</strain>
    </source>
</reference>